<dbReference type="Pfam" id="PF07885">
    <property type="entry name" value="Ion_trans_2"/>
    <property type="match status" value="1"/>
</dbReference>
<organism evidence="14 15">
    <name type="scientific">Chitinophaga dinghuensis</name>
    <dbReference type="NCBI Taxonomy" id="1539050"/>
    <lineage>
        <taxon>Bacteria</taxon>
        <taxon>Pseudomonadati</taxon>
        <taxon>Bacteroidota</taxon>
        <taxon>Chitinophagia</taxon>
        <taxon>Chitinophagales</taxon>
        <taxon>Chitinophagaceae</taxon>
        <taxon>Chitinophaga</taxon>
    </lineage>
</organism>
<dbReference type="AlphaFoldDB" id="A0A327VWZ6"/>
<evidence type="ECO:0000256" key="11">
    <source>
        <dbReference type="SAM" id="Phobius"/>
    </source>
</evidence>
<evidence type="ECO:0000259" key="13">
    <source>
        <dbReference type="Pfam" id="PF17655"/>
    </source>
</evidence>
<gene>
    <name evidence="14" type="ORF">CLV59_10598</name>
</gene>
<evidence type="ECO:0000256" key="2">
    <source>
        <dbReference type="ARBA" id="ARBA00022448"/>
    </source>
</evidence>
<dbReference type="InterPro" id="IPR041647">
    <property type="entry name" value="IRK_C"/>
</dbReference>
<dbReference type="PANTHER" id="PTHR11767">
    <property type="entry name" value="INWARD RECTIFIER POTASSIUM CHANNEL"/>
    <property type="match status" value="1"/>
</dbReference>
<dbReference type="GO" id="GO:1990573">
    <property type="term" value="P:potassium ion import across plasma membrane"/>
    <property type="evidence" value="ECO:0007669"/>
    <property type="project" value="TreeGrafter"/>
</dbReference>
<dbReference type="Gene3D" id="2.60.40.1400">
    <property type="entry name" value="G protein-activated inward rectifier potassium channel 1"/>
    <property type="match status" value="1"/>
</dbReference>
<comment type="caution">
    <text evidence="14">The sequence shown here is derived from an EMBL/GenBank/DDBJ whole genome shotgun (WGS) entry which is preliminary data.</text>
</comment>
<evidence type="ECO:0000256" key="3">
    <source>
        <dbReference type="ARBA" id="ARBA00022538"/>
    </source>
</evidence>
<dbReference type="GO" id="GO:0005242">
    <property type="term" value="F:inward rectifier potassium channel activity"/>
    <property type="evidence" value="ECO:0007669"/>
    <property type="project" value="InterPro"/>
</dbReference>
<dbReference type="GO" id="GO:0034702">
    <property type="term" value="C:monoatomic ion channel complex"/>
    <property type="evidence" value="ECO:0007669"/>
    <property type="project" value="UniProtKB-KW"/>
</dbReference>
<evidence type="ECO:0000313" key="14">
    <source>
        <dbReference type="EMBL" id="RAJ79992.1"/>
    </source>
</evidence>
<keyword evidence="6" id="KW-0630">Potassium</keyword>
<evidence type="ECO:0000256" key="4">
    <source>
        <dbReference type="ARBA" id="ARBA00022692"/>
    </source>
</evidence>
<dbReference type="RefSeq" id="WP_111593023.1">
    <property type="nucleotide sequence ID" value="NZ_QLMA01000005.1"/>
</dbReference>
<evidence type="ECO:0000256" key="6">
    <source>
        <dbReference type="ARBA" id="ARBA00022958"/>
    </source>
</evidence>
<evidence type="ECO:0000256" key="9">
    <source>
        <dbReference type="ARBA" id="ARBA00023136"/>
    </source>
</evidence>
<keyword evidence="5" id="KW-0851">Voltage-gated channel</keyword>
<dbReference type="PANTHER" id="PTHR11767:SF102">
    <property type="entry name" value="INWARDLY RECTIFYING POTASSIUM CHANNEL 1, ISOFORM F"/>
    <property type="match status" value="1"/>
</dbReference>
<feature type="domain" description="Potassium channel" evidence="12">
    <location>
        <begin position="74"/>
        <end position="151"/>
    </location>
</feature>
<dbReference type="InterPro" id="IPR016449">
    <property type="entry name" value="K_chnl_inward-rec_Kir"/>
</dbReference>
<dbReference type="InterPro" id="IPR013099">
    <property type="entry name" value="K_chnl_dom"/>
</dbReference>
<evidence type="ECO:0000256" key="1">
    <source>
        <dbReference type="ARBA" id="ARBA00004141"/>
    </source>
</evidence>
<keyword evidence="7 11" id="KW-1133">Transmembrane helix</keyword>
<keyword evidence="3" id="KW-0633">Potassium transport</keyword>
<dbReference type="InterPro" id="IPR013518">
    <property type="entry name" value="K_chnl_inward-rec_Kir_cyto"/>
</dbReference>
<dbReference type="GO" id="GO:0005886">
    <property type="term" value="C:plasma membrane"/>
    <property type="evidence" value="ECO:0007669"/>
    <property type="project" value="TreeGrafter"/>
</dbReference>
<dbReference type="SUPFAM" id="SSF81324">
    <property type="entry name" value="Voltage-gated potassium channels"/>
    <property type="match status" value="1"/>
</dbReference>
<dbReference type="PRINTS" id="PR01320">
    <property type="entry name" value="KIRCHANNEL"/>
</dbReference>
<evidence type="ECO:0000313" key="15">
    <source>
        <dbReference type="Proteomes" id="UP000249819"/>
    </source>
</evidence>
<evidence type="ECO:0000256" key="10">
    <source>
        <dbReference type="ARBA" id="ARBA00023303"/>
    </source>
</evidence>
<keyword evidence="2" id="KW-0813">Transport</keyword>
<keyword evidence="10 14" id="KW-0407">Ion channel</keyword>
<dbReference type="Proteomes" id="UP000249819">
    <property type="component" value="Unassembled WGS sequence"/>
</dbReference>
<feature type="transmembrane region" description="Helical" evidence="11">
    <location>
        <begin position="64"/>
        <end position="86"/>
    </location>
</feature>
<accession>A0A327VWZ6</accession>
<feature type="domain" description="Inward rectifier potassium channel C-terminal" evidence="13">
    <location>
        <begin position="162"/>
        <end position="316"/>
    </location>
</feature>
<keyword evidence="4 11" id="KW-0812">Transmembrane</keyword>
<keyword evidence="9 11" id="KW-0472">Membrane</keyword>
<evidence type="ECO:0000256" key="7">
    <source>
        <dbReference type="ARBA" id="ARBA00022989"/>
    </source>
</evidence>
<dbReference type="InterPro" id="IPR014756">
    <property type="entry name" value="Ig_E-set"/>
</dbReference>
<reference evidence="14 15" key="1">
    <citation type="submission" date="2018-06" db="EMBL/GenBank/DDBJ databases">
        <title>Genomic Encyclopedia of Archaeal and Bacterial Type Strains, Phase II (KMG-II): from individual species to whole genera.</title>
        <authorList>
            <person name="Goeker M."/>
        </authorList>
    </citation>
    <scope>NUCLEOTIDE SEQUENCE [LARGE SCALE GENOMIC DNA]</scope>
    <source>
        <strain evidence="14 15">DSM 29821</strain>
    </source>
</reference>
<comment type="subcellular location">
    <subcellularLocation>
        <location evidence="1">Membrane</location>
        <topology evidence="1">Multi-pass membrane protein</topology>
    </subcellularLocation>
</comment>
<dbReference type="EMBL" id="QLMA01000005">
    <property type="protein sequence ID" value="RAJ79992.1"/>
    <property type="molecule type" value="Genomic_DNA"/>
</dbReference>
<protein>
    <submittedName>
        <fullName evidence="14">Inward rectifier potassium channel</fullName>
    </submittedName>
</protein>
<evidence type="ECO:0000256" key="5">
    <source>
        <dbReference type="ARBA" id="ARBA00022882"/>
    </source>
</evidence>
<keyword evidence="15" id="KW-1185">Reference proteome</keyword>
<proteinExistence type="predicted"/>
<keyword evidence="8" id="KW-0406">Ion transport</keyword>
<dbReference type="OrthoDB" id="9813518at2"/>
<feature type="transmembrane region" description="Helical" evidence="11">
    <location>
        <begin position="131"/>
        <end position="152"/>
    </location>
</feature>
<evidence type="ECO:0000256" key="8">
    <source>
        <dbReference type="ARBA" id="ARBA00023065"/>
    </source>
</evidence>
<dbReference type="Pfam" id="PF17655">
    <property type="entry name" value="IRK_C"/>
    <property type="match status" value="1"/>
</dbReference>
<dbReference type="SUPFAM" id="SSF81296">
    <property type="entry name" value="E set domains"/>
    <property type="match status" value="1"/>
</dbReference>
<dbReference type="Gene3D" id="1.10.287.70">
    <property type="match status" value="1"/>
</dbReference>
<evidence type="ECO:0000259" key="12">
    <source>
        <dbReference type="Pfam" id="PF07885"/>
    </source>
</evidence>
<name>A0A327VWZ6_9BACT</name>
<sequence length="322" mass="36932">MALLKRINPFSKTNDDTGFGINAAGYGGRFINRDGSFNLRREGYPFWHRFSVYHALLNVSAWNFITFLLLFFFAANLFYTGIYWLVGPEQLQGVRGVTAWEKFKELYFFSTETFTTVGYGRVNPVGDGANFVASIEAMTGFLSFAIVTGLLYGRFSRPRAHLLFSDDAVIAPYKDRTALMFRMASHKEYHTLTDVIIQVNLALLVEENGHLVYKYFELALERKRVDSLSMNWTVVHPIDENSPLLGFNEEDMRTADVEVYVLVRGFNDVYSNVVQQRTSYTFEEIKLNRKFVPMYRVSKNGRTTILELNKLNATISAESEAH</sequence>
<dbReference type="GO" id="GO:0034765">
    <property type="term" value="P:regulation of monoatomic ion transmembrane transport"/>
    <property type="evidence" value="ECO:0007669"/>
    <property type="project" value="TreeGrafter"/>
</dbReference>